<feature type="transmembrane region" description="Helical" evidence="1">
    <location>
        <begin position="16"/>
        <end position="35"/>
    </location>
</feature>
<sequence>MENIQKTFITSARIKLLQVLNFVFFIIMVIMNGLANGLPINGKTTGELSNQYPNLFVPAGITFSIWGVIYFLLLCFCIYQFKSFLSKKPEPHLAMILNAIGFLFIINATFNALWIVAWHYEILPLSLLIMLGILVTLVKINLNLREVQPYLTGWVRFFVKASFGAYLGWICIATIANVTALLVANGILLDGISGQSWASIMILTGAFIALLLTIKLRNSYLALAVIWALTGIIIARTQDSIYYKYIVYSAGLGIVVMVIAILMSSTLLLFTKRKELVEVH</sequence>
<feature type="transmembrane region" description="Helical" evidence="1">
    <location>
        <begin position="196"/>
        <end position="214"/>
    </location>
</feature>
<keyword evidence="3" id="KW-1185">Reference proteome</keyword>
<evidence type="ECO:0000313" key="2">
    <source>
        <dbReference type="EMBL" id="PWK25161.1"/>
    </source>
</evidence>
<keyword evidence="1" id="KW-0472">Membrane</keyword>
<dbReference type="Proteomes" id="UP000245489">
    <property type="component" value="Unassembled WGS sequence"/>
</dbReference>
<feature type="transmembrane region" description="Helical" evidence="1">
    <location>
        <begin position="55"/>
        <end position="81"/>
    </location>
</feature>
<dbReference type="Gene3D" id="1.20.1260.100">
    <property type="entry name" value="TspO/MBR protein"/>
    <property type="match status" value="1"/>
</dbReference>
<evidence type="ECO:0008006" key="4">
    <source>
        <dbReference type="Google" id="ProtNLM"/>
    </source>
</evidence>
<dbReference type="OrthoDB" id="5189031at2"/>
<feature type="transmembrane region" description="Helical" evidence="1">
    <location>
        <begin position="93"/>
        <end position="116"/>
    </location>
</feature>
<dbReference type="AlphaFoldDB" id="A0A316E434"/>
<reference evidence="2 3" key="1">
    <citation type="submission" date="2018-05" db="EMBL/GenBank/DDBJ databases">
        <title>Genomic Encyclopedia of Archaeal and Bacterial Type Strains, Phase II (KMG-II): from individual species to whole genera.</title>
        <authorList>
            <person name="Goeker M."/>
        </authorList>
    </citation>
    <scope>NUCLEOTIDE SEQUENCE [LARGE SCALE GENOMIC DNA]</scope>
    <source>
        <strain evidence="2 3">DSM 22214</strain>
    </source>
</reference>
<dbReference type="InterPro" id="IPR038330">
    <property type="entry name" value="TspO/MBR-related_sf"/>
</dbReference>
<dbReference type="PANTHER" id="PTHR33802">
    <property type="entry name" value="SI:CH211-161H7.5-RELATED"/>
    <property type="match status" value="1"/>
</dbReference>
<evidence type="ECO:0000313" key="3">
    <source>
        <dbReference type="Proteomes" id="UP000245489"/>
    </source>
</evidence>
<keyword evidence="1" id="KW-1133">Transmembrane helix</keyword>
<dbReference type="PANTHER" id="PTHR33802:SF1">
    <property type="entry name" value="XK-RELATED PROTEIN"/>
    <property type="match status" value="1"/>
</dbReference>
<protein>
    <recommendedName>
        <fullName evidence="4">TspO/MBR related protein</fullName>
    </recommendedName>
</protein>
<dbReference type="RefSeq" id="WP_109743507.1">
    <property type="nucleotide sequence ID" value="NZ_QGGO01000014.1"/>
</dbReference>
<name>A0A316E434_9BACT</name>
<keyword evidence="1" id="KW-0812">Transmembrane</keyword>
<feature type="transmembrane region" description="Helical" evidence="1">
    <location>
        <begin position="221"/>
        <end position="239"/>
    </location>
</feature>
<gene>
    <name evidence="2" type="ORF">LV89_02787</name>
</gene>
<evidence type="ECO:0000256" key="1">
    <source>
        <dbReference type="SAM" id="Phobius"/>
    </source>
</evidence>
<feature type="transmembrane region" description="Helical" evidence="1">
    <location>
        <begin position="122"/>
        <end position="142"/>
    </location>
</feature>
<organism evidence="2 3">
    <name type="scientific">Arcicella aurantiaca</name>
    <dbReference type="NCBI Taxonomy" id="591202"/>
    <lineage>
        <taxon>Bacteria</taxon>
        <taxon>Pseudomonadati</taxon>
        <taxon>Bacteroidota</taxon>
        <taxon>Cytophagia</taxon>
        <taxon>Cytophagales</taxon>
        <taxon>Flectobacillaceae</taxon>
        <taxon>Arcicella</taxon>
    </lineage>
</organism>
<proteinExistence type="predicted"/>
<accession>A0A316E434</accession>
<feature type="transmembrane region" description="Helical" evidence="1">
    <location>
        <begin position="245"/>
        <end position="270"/>
    </location>
</feature>
<dbReference type="EMBL" id="QGGO01000014">
    <property type="protein sequence ID" value="PWK25161.1"/>
    <property type="molecule type" value="Genomic_DNA"/>
</dbReference>
<comment type="caution">
    <text evidence="2">The sequence shown here is derived from an EMBL/GenBank/DDBJ whole genome shotgun (WGS) entry which is preliminary data.</text>
</comment>
<feature type="transmembrane region" description="Helical" evidence="1">
    <location>
        <begin position="163"/>
        <end position="184"/>
    </location>
</feature>